<organism evidence="6 7">
    <name type="scientific">Diplocloster modestus</name>
    <dbReference type="NCBI Taxonomy" id="2850322"/>
    <lineage>
        <taxon>Bacteria</taxon>
        <taxon>Bacillati</taxon>
        <taxon>Bacillota</taxon>
        <taxon>Clostridia</taxon>
        <taxon>Lachnospirales</taxon>
        <taxon>Lachnospiraceae</taxon>
        <taxon>Diplocloster</taxon>
    </lineage>
</organism>
<keyword evidence="3" id="KW-0479">Metal-binding</keyword>
<gene>
    <name evidence="6" type="ORF">KTH90_07955</name>
</gene>
<dbReference type="EMBL" id="JAHQCX010000004">
    <property type="protein sequence ID" value="MBU9725946.1"/>
    <property type="molecule type" value="Genomic_DNA"/>
</dbReference>
<evidence type="ECO:0000256" key="5">
    <source>
        <dbReference type="ARBA" id="ARBA00023014"/>
    </source>
</evidence>
<accession>A0ABS6K5X8</accession>
<comment type="caution">
    <text evidence="6">The sequence shown here is derived from an EMBL/GenBank/DDBJ whole genome shotgun (WGS) entry which is preliminary data.</text>
</comment>
<comment type="similarity">
    <text evidence="2">Belongs to the FldB/FldC dehydratase alpha/beta subunit family.</text>
</comment>
<evidence type="ECO:0000313" key="6">
    <source>
        <dbReference type="EMBL" id="MBU9725946.1"/>
    </source>
</evidence>
<dbReference type="Proteomes" id="UP001314681">
    <property type="component" value="Unassembled WGS sequence"/>
</dbReference>
<comment type="cofactor">
    <cofactor evidence="1">
        <name>[4Fe-4S] cluster</name>
        <dbReference type="ChEBI" id="CHEBI:49883"/>
    </cofactor>
</comment>
<sequence length="442" mass="50988">MSEQAKPVKKTTATKYTQAPRIARRLSKDEYAKAHQAKAEGRPVAYVMVGVNGVILKALDITPVYTENFSGVCSAMKAEGPFIDKAESDGFSNLVCSYARIGLGICGCRNEGMPVETLPAGGIPDPDLLLGTGYCCDTRFKWYDSVSYYLPDVPAFNYEIPLIQSPYIDTDNLRLKQAYIDYEVEQQHRFVEFLENATHQKMDWDYYRQCQKYQYEAQCYWYEANRLRAQGKCVMPASDNFSCINPYMFNQGDVTTRDFYRDMCEEIKTKIANKEYVLEDEKYRICWGMGIPPWHQMNLFDYIVSKGGVVVGETTYNPSEPYDLIKVDTDDPIREEVTRRWEKDWEKFRKAREKNMNLTMMSIADLLKENRSDGIMCHATKSCRAVTVGQIHQMNVINEQFNLPTLFMESDMADSREFSEAQIFSQIDAFIETIEARKRNGK</sequence>
<dbReference type="Gene3D" id="3.40.50.11900">
    <property type="match status" value="1"/>
</dbReference>
<dbReference type="RefSeq" id="WP_158350138.1">
    <property type="nucleotide sequence ID" value="NZ_JAHQCX010000004.1"/>
</dbReference>
<proteinExistence type="inferred from homology"/>
<evidence type="ECO:0000313" key="7">
    <source>
        <dbReference type="Proteomes" id="UP001314681"/>
    </source>
</evidence>
<name>A0ABS6K5X8_9FIRM</name>
<dbReference type="InterPro" id="IPR010327">
    <property type="entry name" value="FldB/FldC_alpha/beta"/>
</dbReference>
<evidence type="ECO:0000256" key="1">
    <source>
        <dbReference type="ARBA" id="ARBA00001966"/>
    </source>
</evidence>
<evidence type="ECO:0000256" key="4">
    <source>
        <dbReference type="ARBA" id="ARBA00023004"/>
    </source>
</evidence>
<keyword evidence="7" id="KW-1185">Reference proteome</keyword>
<dbReference type="Pfam" id="PF06050">
    <property type="entry name" value="HGD-D"/>
    <property type="match status" value="1"/>
</dbReference>
<dbReference type="PANTHER" id="PTHR30548:SF4">
    <property type="entry name" value="SUBUNIT OF OXYGEN-SENSITIVE 2-HYDROXYISOCAPROYL-COA DEHYDRATASE"/>
    <property type="match status" value="1"/>
</dbReference>
<evidence type="ECO:0000256" key="2">
    <source>
        <dbReference type="ARBA" id="ARBA00005806"/>
    </source>
</evidence>
<keyword evidence="4" id="KW-0408">Iron</keyword>
<protein>
    <submittedName>
        <fullName evidence="6">2-hydroxyacyl-CoA dehydratase family protein</fullName>
    </submittedName>
</protein>
<dbReference type="PANTHER" id="PTHR30548">
    <property type="entry name" value="2-HYDROXYGLUTARYL-COA DEHYDRATASE, D-COMPONENT-RELATED"/>
    <property type="match status" value="1"/>
</dbReference>
<keyword evidence="5" id="KW-0411">Iron-sulfur</keyword>
<evidence type="ECO:0000256" key="3">
    <source>
        <dbReference type="ARBA" id="ARBA00022723"/>
    </source>
</evidence>
<reference evidence="6 7" key="1">
    <citation type="submission" date="2021-06" db="EMBL/GenBank/DDBJ databases">
        <title>Description of novel taxa of the family Lachnospiraceae.</title>
        <authorList>
            <person name="Chaplin A.V."/>
            <person name="Sokolova S.R."/>
            <person name="Pikina A.P."/>
            <person name="Korzhanova M."/>
            <person name="Belova V."/>
            <person name="Korostin D."/>
            <person name="Efimov B.A."/>
        </authorList>
    </citation>
    <scope>NUCLEOTIDE SEQUENCE [LARGE SCALE GENOMIC DNA]</scope>
    <source>
        <strain evidence="6 7">ASD4241</strain>
    </source>
</reference>